<name>A0A2G9UDM1_TELCI</name>
<reference evidence="3 4" key="1">
    <citation type="submission" date="2015-09" db="EMBL/GenBank/DDBJ databases">
        <title>Draft genome of the parasitic nematode Teladorsagia circumcincta isolate WARC Sus (inbred).</title>
        <authorList>
            <person name="Mitreva M."/>
        </authorList>
    </citation>
    <scope>NUCLEOTIDE SEQUENCE [LARGE SCALE GENOMIC DNA]</scope>
    <source>
        <strain evidence="3 4">S</strain>
    </source>
</reference>
<dbReference type="AlphaFoldDB" id="A0A2G9UDM1"/>
<organism evidence="3 4">
    <name type="scientific">Teladorsagia circumcincta</name>
    <name type="common">Brown stomach worm</name>
    <name type="synonym">Ostertagia circumcincta</name>
    <dbReference type="NCBI Taxonomy" id="45464"/>
    <lineage>
        <taxon>Eukaryota</taxon>
        <taxon>Metazoa</taxon>
        <taxon>Ecdysozoa</taxon>
        <taxon>Nematoda</taxon>
        <taxon>Chromadorea</taxon>
        <taxon>Rhabditida</taxon>
        <taxon>Rhabditina</taxon>
        <taxon>Rhabditomorpha</taxon>
        <taxon>Strongyloidea</taxon>
        <taxon>Trichostrongylidae</taxon>
        <taxon>Teladorsagia</taxon>
    </lineage>
</organism>
<dbReference type="GO" id="GO:0003677">
    <property type="term" value="F:DNA binding"/>
    <property type="evidence" value="ECO:0007669"/>
    <property type="project" value="InterPro"/>
</dbReference>
<dbReference type="GO" id="GO:0042791">
    <property type="term" value="P:5S class rRNA transcription by RNA polymerase III"/>
    <property type="evidence" value="ECO:0007669"/>
    <property type="project" value="TreeGrafter"/>
</dbReference>
<dbReference type="GO" id="GO:0006384">
    <property type="term" value="P:transcription initiation at RNA polymerase III promoter"/>
    <property type="evidence" value="ECO:0007669"/>
    <property type="project" value="InterPro"/>
</dbReference>
<accession>A0A2G9UDM1</accession>
<evidence type="ECO:0000256" key="1">
    <source>
        <dbReference type="SAM" id="MobiDB-lite"/>
    </source>
</evidence>
<evidence type="ECO:0000259" key="2">
    <source>
        <dbReference type="Pfam" id="PF24101"/>
    </source>
</evidence>
<dbReference type="PANTHER" id="PTHR15180:SF1">
    <property type="entry name" value="GENERAL TRANSCRIPTION FACTOR 3C POLYPEPTIDE 1"/>
    <property type="match status" value="1"/>
</dbReference>
<dbReference type="EMBL" id="KZ347150">
    <property type="protein sequence ID" value="PIO68327.1"/>
    <property type="molecule type" value="Genomic_DNA"/>
</dbReference>
<dbReference type="OrthoDB" id="68020at2759"/>
<dbReference type="PANTHER" id="PTHR15180">
    <property type="entry name" value="GENERAL TRANSCRIPTION FACTOR 3C POLYPEPTIDE 1"/>
    <property type="match status" value="1"/>
</dbReference>
<protein>
    <submittedName>
        <fullName evidence="3">Pseudin antimicrobial peptide</fullName>
    </submittedName>
</protein>
<sequence>MEEVHSVQPGTSKASSAVYEVTTNLPKPKKVKVSKKERGFSPLLDLLDVAPVTTTNFCTTGGTLRISDVTLRRLTDLLEIAAIKRVVVTIHKVLKLVHEREQAYGYDFLDFVTSYDKALVFQIDKKSLIKCLKALENVHLIRVFETSVIAESIENRIQIMCHRDIRSTDDPEVTQAIQSTVDEYHQEGRVFPHGQLRYFWKAESEPEQFKKLFKDFEKMAGGPCPFKLGQVVKFPDSNLSTLRISDVTLRRLTDLLEIAAIKRVVVTIHKVLKLVHEREQAYGYDFLIQIMCHRDIRSTDDPEVTQAIQSTVDEYHQEGRVFPHGQLSNGIDLASRYQLLRLQVLISLISPCTASIIVSNILFPTSRSAAILPSRKVERMALLGKNDTVAYKENQNLSEFPGSESGHHHPSNGEDGLSNGKDKTMSIDSKESPGAIMTGSGKIFKFIAVEFRECIC</sequence>
<evidence type="ECO:0000313" key="3">
    <source>
        <dbReference type="EMBL" id="PIO68327.1"/>
    </source>
</evidence>
<dbReference type="GO" id="GO:0000127">
    <property type="term" value="C:transcription factor TFIIIC complex"/>
    <property type="evidence" value="ECO:0007669"/>
    <property type="project" value="InterPro"/>
</dbReference>
<evidence type="ECO:0000313" key="4">
    <source>
        <dbReference type="Proteomes" id="UP000230423"/>
    </source>
</evidence>
<dbReference type="Pfam" id="PF24101">
    <property type="entry name" value="WHD_GTF3C1"/>
    <property type="match status" value="1"/>
</dbReference>
<dbReference type="Proteomes" id="UP000230423">
    <property type="component" value="Unassembled WGS sequence"/>
</dbReference>
<feature type="region of interest" description="Disordered" evidence="1">
    <location>
        <begin position="397"/>
        <end position="433"/>
    </location>
</feature>
<proteinExistence type="predicted"/>
<feature type="compositionally biased region" description="Basic and acidic residues" evidence="1">
    <location>
        <begin position="420"/>
        <end position="431"/>
    </location>
</feature>
<dbReference type="InterPro" id="IPR056467">
    <property type="entry name" value="eWH_GTF3C1"/>
</dbReference>
<gene>
    <name evidence="3" type="ORF">TELCIR_09884</name>
</gene>
<keyword evidence="4" id="KW-1185">Reference proteome</keyword>
<dbReference type="InterPro" id="IPR044210">
    <property type="entry name" value="Tfc3-like"/>
</dbReference>
<feature type="domain" description="GTF3C1 extended winged-helix" evidence="2">
    <location>
        <begin position="66"/>
        <end position="189"/>
    </location>
</feature>